<keyword evidence="1" id="KW-0175">Coiled coil</keyword>
<feature type="coiled-coil region" evidence="1">
    <location>
        <begin position="99"/>
        <end position="140"/>
    </location>
</feature>
<sequence>MDWNSKFSNIVRETEESLSRVKQRLGSARATTSSALAIQSPTFSPTVNAHTESYRNTREAESPRVRFRPSTWSRDADVGSRIAPLDQSPAVVLLLQDKIEEQGRTIEHLTRTVKRLEQERNQNKQELTALRDDMSHLNSRISEKGIDLNTERKIEQWRRDMSTEIQVLQSQLQIYRTADDSQRFTEGQLASLIREVHDSKRYVQEECETLRRAVENLKTRMVKMELEMTALQADNKELNRRHDRLDMTIRDVSDHQLTQSRSLNRSLDEKDYDKIQLAELRTTIRSLRDKLGSMEEQWSPQRDNFAKAPEGKGKLKSKAKQKKTKEALLSPDTSDLEMSSSTSLADYSSSDFDTVPKERKKVKEIAYHEELDLELDLSDVPSISTEDLGSD</sequence>
<evidence type="ECO:0000313" key="4">
    <source>
        <dbReference type="RefSeq" id="XP_013414443.1"/>
    </source>
</evidence>
<gene>
    <name evidence="4" type="primary">LOC106176555</name>
</gene>
<organism evidence="3 4">
    <name type="scientific">Lingula anatina</name>
    <name type="common">Brachiopod</name>
    <name type="synonym">Lingula unguis</name>
    <dbReference type="NCBI Taxonomy" id="7574"/>
    <lineage>
        <taxon>Eukaryota</taxon>
        <taxon>Metazoa</taxon>
        <taxon>Spiralia</taxon>
        <taxon>Lophotrochozoa</taxon>
        <taxon>Brachiopoda</taxon>
        <taxon>Linguliformea</taxon>
        <taxon>Lingulata</taxon>
        <taxon>Lingulida</taxon>
        <taxon>Linguloidea</taxon>
        <taxon>Lingulidae</taxon>
        <taxon>Lingula</taxon>
    </lineage>
</organism>
<evidence type="ECO:0000256" key="1">
    <source>
        <dbReference type="SAM" id="Coils"/>
    </source>
</evidence>
<feature type="compositionally biased region" description="Basic and acidic residues" evidence="2">
    <location>
        <begin position="52"/>
        <end position="64"/>
    </location>
</feature>
<feature type="compositionally biased region" description="Low complexity" evidence="2">
    <location>
        <begin position="339"/>
        <end position="350"/>
    </location>
</feature>
<keyword evidence="3" id="KW-1185">Reference proteome</keyword>
<evidence type="ECO:0000313" key="3">
    <source>
        <dbReference type="Proteomes" id="UP000085678"/>
    </source>
</evidence>
<dbReference type="PANTHER" id="PTHR34533">
    <property type="entry name" value="TRANSMEMBRANE PROTEIN CCDC163"/>
    <property type="match status" value="1"/>
</dbReference>
<evidence type="ECO:0000256" key="2">
    <source>
        <dbReference type="SAM" id="MobiDB-lite"/>
    </source>
</evidence>
<name>A0A1S3JVP0_LINAN</name>
<accession>A0A1S3JVP0</accession>
<dbReference type="InterPro" id="IPR039284">
    <property type="entry name" value="CCDC159/163"/>
</dbReference>
<dbReference type="Proteomes" id="UP000085678">
    <property type="component" value="Unplaced"/>
</dbReference>
<dbReference type="GeneID" id="106176555"/>
<dbReference type="PANTHER" id="PTHR34533:SF3">
    <property type="entry name" value="BICD FAMILY-LIKE CARGO ADAPTER 2"/>
    <property type="match status" value="1"/>
</dbReference>
<dbReference type="KEGG" id="lak:106176555"/>
<dbReference type="OMA" id="SACHKEL"/>
<feature type="region of interest" description="Disordered" evidence="2">
    <location>
        <begin position="47"/>
        <end position="66"/>
    </location>
</feature>
<dbReference type="AlphaFoldDB" id="A0A1S3JVP0"/>
<dbReference type="RefSeq" id="XP_013414443.1">
    <property type="nucleotide sequence ID" value="XM_013558989.1"/>
</dbReference>
<feature type="coiled-coil region" evidence="1">
    <location>
        <begin position="200"/>
        <end position="248"/>
    </location>
</feature>
<proteinExistence type="predicted"/>
<reference evidence="4" key="1">
    <citation type="submission" date="2025-08" db="UniProtKB">
        <authorList>
            <consortium name="RefSeq"/>
        </authorList>
    </citation>
    <scope>IDENTIFICATION</scope>
    <source>
        <tissue evidence="4">Gonads</tissue>
    </source>
</reference>
<protein>
    <submittedName>
        <fullName evidence="4">Uncharacterized protein LOC106176555</fullName>
    </submittedName>
</protein>
<dbReference type="OrthoDB" id="9904351at2759"/>
<feature type="region of interest" description="Disordered" evidence="2">
    <location>
        <begin position="293"/>
        <end position="356"/>
    </location>
</feature>
<feature type="compositionally biased region" description="Basic residues" evidence="2">
    <location>
        <begin position="314"/>
        <end position="323"/>
    </location>
</feature>
<dbReference type="InParanoid" id="A0A1S3JVP0"/>